<protein>
    <submittedName>
        <fullName evidence="6">HIT family hydrolase</fullName>
    </submittedName>
</protein>
<dbReference type="Pfam" id="PF01230">
    <property type="entry name" value="HIT"/>
    <property type="match status" value="1"/>
</dbReference>
<dbReference type="InterPro" id="IPR036265">
    <property type="entry name" value="HIT-like_sf"/>
</dbReference>
<feature type="binding site" evidence="3">
    <location>
        <position position="50"/>
    </location>
    <ligand>
        <name>substrate</name>
    </ligand>
</feature>
<dbReference type="InterPro" id="IPR011146">
    <property type="entry name" value="HIT-like"/>
</dbReference>
<dbReference type="AlphaFoldDB" id="A0A2J6WKT6"/>
<dbReference type="PANTHER" id="PTHR42997">
    <property type="entry name" value="HIT FAMILY HYDROLASE"/>
    <property type="match status" value="1"/>
</dbReference>
<dbReference type="RefSeq" id="WP_424604765.1">
    <property type="nucleotide sequence ID" value="NZ_JBNAVA010000001.1"/>
</dbReference>
<keyword evidence="1" id="KW-0547">Nucleotide-binding</keyword>
<dbReference type="Proteomes" id="UP000242881">
    <property type="component" value="Unassembled WGS sequence"/>
</dbReference>
<dbReference type="PROSITE" id="PS51084">
    <property type="entry name" value="HIT_2"/>
    <property type="match status" value="1"/>
</dbReference>
<feature type="short sequence motif" description="Histidine triad motif" evidence="4">
    <location>
        <begin position="118"/>
        <end position="122"/>
    </location>
</feature>
<comment type="caution">
    <text evidence="6">The sequence shown here is derived from an EMBL/GenBank/DDBJ whole genome shotgun (WGS) entry which is preliminary data.</text>
</comment>
<dbReference type="GO" id="GO:0000166">
    <property type="term" value="F:nucleotide binding"/>
    <property type="evidence" value="ECO:0007669"/>
    <property type="project" value="UniProtKB-KW"/>
</dbReference>
<evidence type="ECO:0000256" key="2">
    <source>
        <dbReference type="PIRSR" id="PIRSR639383-1"/>
    </source>
</evidence>
<dbReference type="InterPro" id="IPR039383">
    <property type="entry name" value="FHIT"/>
</dbReference>
<dbReference type="Gene3D" id="3.30.428.10">
    <property type="entry name" value="HIT-like"/>
    <property type="match status" value="1"/>
</dbReference>
<sequence length="162" mass="18740">MEKIWAPWRMRYIDGSHKDEGCIFCNKPKEDNDMENLIVYRGRFSFAMLNLFPYTNGHTMVAPYRHTAIFEELTRDEVIDIHLVTSIIIKAIKMTMNPDGFNLGYNLGRTAGAGIVDHLHFHIVPRWNGDTNFMPVIGEVKVISEHIEQTYNKILKGIEVML</sequence>
<reference evidence="6 7" key="1">
    <citation type="submission" date="2018-01" db="EMBL/GenBank/DDBJ databases">
        <title>Metagenomic assembled genomes from two thermal pools in the Uzon Caldera, Kamchatka, Russia.</title>
        <authorList>
            <person name="Wilkins L."/>
            <person name="Ettinger C."/>
        </authorList>
    </citation>
    <scope>NUCLEOTIDE SEQUENCE [LARGE SCALE GENOMIC DNA]</scope>
    <source>
        <strain evidence="6">ZAV-05</strain>
    </source>
</reference>
<dbReference type="GO" id="GO:0016787">
    <property type="term" value="F:hydrolase activity"/>
    <property type="evidence" value="ECO:0007669"/>
    <property type="project" value="UniProtKB-KW"/>
</dbReference>
<dbReference type="SUPFAM" id="SSF54197">
    <property type="entry name" value="HIT-like"/>
    <property type="match status" value="1"/>
</dbReference>
<keyword evidence="6" id="KW-0378">Hydrolase</keyword>
<evidence type="ECO:0000256" key="4">
    <source>
        <dbReference type="PROSITE-ProRule" id="PRU00464"/>
    </source>
</evidence>
<dbReference type="EMBL" id="PNIN01000048">
    <property type="protein sequence ID" value="PMP70859.1"/>
    <property type="molecule type" value="Genomic_DNA"/>
</dbReference>
<gene>
    <name evidence="6" type="ORF">C0187_04895</name>
</gene>
<feature type="active site" description="Tele-AMP-histidine intermediate" evidence="2">
    <location>
        <position position="120"/>
    </location>
</feature>
<evidence type="ECO:0000259" key="5">
    <source>
        <dbReference type="PROSITE" id="PS51084"/>
    </source>
</evidence>
<accession>A0A2J6WKT6</accession>
<evidence type="ECO:0000256" key="1">
    <source>
        <dbReference type="ARBA" id="ARBA00022741"/>
    </source>
</evidence>
<feature type="binding site" evidence="3">
    <location>
        <position position="122"/>
    </location>
    <ligand>
        <name>substrate</name>
    </ligand>
</feature>
<feature type="binding site" evidence="3">
    <location>
        <begin position="112"/>
        <end position="116"/>
    </location>
    <ligand>
        <name>substrate</name>
    </ligand>
</feature>
<feature type="domain" description="HIT" evidence="5">
    <location>
        <begin position="23"/>
        <end position="133"/>
    </location>
</feature>
<dbReference type="CDD" id="cd01275">
    <property type="entry name" value="FHIT"/>
    <property type="match status" value="1"/>
</dbReference>
<organism evidence="6 7">
    <name type="scientific">Calditerrivibrio nitroreducens</name>
    <dbReference type="NCBI Taxonomy" id="477976"/>
    <lineage>
        <taxon>Bacteria</taxon>
        <taxon>Pseudomonadati</taxon>
        <taxon>Deferribacterota</taxon>
        <taxon>Deferribacteres</taxon>
        <taxon>Deferribacterales</taxon>
        <taxon>Calditerrivibrionaceae</taxon>
    </lineage>
</organism>
<proteinExistence type="predicted"/>
<evidence type="ECO:0000256" key="3">
    <source>
        <dbReference type="PIRSR" id="PIRSR639383-2"/>
    </source>
</evidence>
<dbReference type="InterPro" id="IPR052908">
    <property type="entry name" value="AP-4-A_phosphorylase"/>
</dbReference>
<evidence type="ECO:0000313" key="6">
    <source>
        <dbReference type="EMBL" id="PMP70859.1"/>
    </source>
</evidence>
<evidence type="ECO:0000313" key="7">
    <source>
        <dbReference type="Proteomes" id="UP000242881"/>
    </source>
</evidence>
<name>A0A2J6WKT6_9BACT</name>
<dbReference type="PANTHER" id="PTHR42997:SF1">
    <property type="entry name" value="AP-4-A PHOSPHORYLASE"/>
    <property type="match status" value="1"/>
</dbReference>